<accession>A0A1M6MRH9</accession>
<proteinExistence type="predicted"/>
<dbReference type="Proteomes" id="UP000184231">
    <property type="component" value="Unassembled WGS sequence"/>
</dbReference>
<sequence length="51" mass="5862">MFKIGLQGFSLQAFFLWGWEMWKEVSLGMGISGSGGFWKSFKGNPYFSKEM</sequence>
<name>A0A1M6MRH9_9FLAO</name>
<keyword evidence="2" id="KW-1185">Reference proteome</keyword>
<organism evidence="1 2">
    <name type="scientific">Arenibacter nanhaiticus</name>
    <dbReference type="NCBI Taxonomy" id="558155"/>
    <lineage>
        <taxon>Bacteria</taxon>
        <taxon>Pseudomonadati</taxon>
        <taxon>Bacteroidota</taxon>
        <taxon>Flavobacteriia</taxon>
        <taxon>Flavobacteriales</taxon>
        <taxon>Flavobacteriaceae</taxon>
        <taxon>Arenibacter</taxon>
    </lineage>
</organism>
<protein>
    <submittedName>
        <fullName evidence="1">Uncharacterized protein</fullName>
    </submittedName>
</protein>
<evidence type="ECO:0000313" key="2">
    <source>
        <dbReference type="Proteomes" id="UP000184231"/>
    </source>
</evidence>
<dbReference type="AlphaFoldDB" id="A0A1M6MRH9"/>
<gene>
    <name evidence="1" type="ORF">SAMN04487911_14612</name>
</gene>
<dbReference type="EMBL" id="FQYX01000046">
    <property type="protein sequence ID" value="SHJ86022.1"/>
    <property type="molecule type" value="Genomic_DNA"/>
</dbReference>
<dbReference type="STRING" id="558155.SAMN04487911_14612"/>
<reference evidence="1 2" key="1">
    <citation type="submission" date="2016-11" db="EMBL/GenBank/DDBJ databases">
        <authorList>
            <person name="Jaros S."/>
            <person name="Januszkiewicz K."/>
            <person name="Wedrychowicz H."/>
        </authorList>
    </citation>
    <scope>NUCLEOTIDE SEQUENCE [LARGE SCALE GENOMIC DNA]</scope>
    <source>
        <strain evidence="1 2">CGMCC 1.8863</strain>
    </source>
</reference>
<evidence type="ECO:0000313" key="1">
    <source>
        <dbReference type="EMBL" id="SHJ86022.1"/>
    </source>
</evidence>